<accession>A0AAD2E760</accession>
<evidence type="ECO:0000313" key="2">
    <source>
        <dbReference type="EMBL" id="CAI9781302.1"/>
    </source>
</evidence>
<reference evidence="2" key="1">
    <citation type="submission" date="2023-05" db="EMBL/GenBank/DDBJ databases">
        <authorList>
            <person name="Huff M."/>
        </authorList>
    </citation>
    <scope>NUCLEOTIDE SEQUENCE</scope>
</reference>
<sequence>MEEQWLHPNTTFSGSCHQVLKQINFWNCYGCPNLELLWYKPVLDSGWWLMGNQDDQQVATGPHNSCTGFHSVARFFQAQNGVNMAETGTSGNQVKGTNSENDQGADVAQGITNSATQSQPVQDHSVLRCREDRLSLLRKGCCFWRKYLMQNTRKNIL</sequence>
<organism evidence="2 3">
    <name type="scientific">Fraxinus pennsylvanica</name>
    <dbReference type="NCBI Taxonomy" id="56036"/>
    <lineage>
        <taxon>Eukaryota</taxon>
        <taxon>Viridiplantae</taxon>
        <taxon>Streptophyta</taxon>
        <taxon>Embryophyta</taxon>
        <taxon>Tracheophyta</taxon>
        <taxon>Spermatophyta</taxon>
        <taxon>Magnoliopsida</taxon>
        <taxon>eudicotyledons</taxon>
        <taxon>Gunneridae</taxon>
        <taxon>Pentapetalae</taxon>
        <taxon>asterids</taxon>
        <taxon>lamiids</taxon>
        <taxon>Lamiales</taxon>
        <taxon>Oleaceae</taxon>
        <taxon>Oleeae</taxon>
        <taxon>Fraxinus</taxon>
    </lineage>
</organism>
<dbReference type="Proteomes" id="UP000834106">
    <property type="component" value="Chromosome 18"/>
</dbReference>
<protein>
    <submittedName>
        <fullName evidence="2">Uncharacterized protein</fullName>
    </submittedName>
</protein>
<keyword evidence="3" id="KW-1185">Reference proteome</keyword>
<feature type="compositionally biased region" description="Polar residues" evidence="1">
    <location>
        <begin position="86"/>
        <end position="102"/>
    </location>
</feature>
<evidence type="ECO:0000256" key="1">
    <source>
        <dbReference type="SAM" id="MobiDB-lite"/>
    </source>
</evidence>
<name>A0AAD2E760_9LAMI</name>
<feature type="region of interest" description="Disordered" evidence="1">
    <location>
        <begin position="86"/>
        <end position="105"/>
    </location>
</feature>
<dbReference type="EMBL" id="OU503053">
    <property type="protein sequence ID" value="CAI9781302.1"/>
    <property type="molecule type" value="Genomic_DNA"/>
</dbReference>
<dbReference type="AlphaFoldDB" id="A0AAD2E760"/>
<gene>
    <name evidence="2" type="ORF">FPE_LOCUS28732</name>
</gene>
<proteinExistence type="predicted"/>
<evidence type="ECO:0000313" key="3">
    <source>
        <dbReference type="Proteomes" id="UP000834106"/>
    </source>
</evidence>